<organism evidence="3 4">
    <name type="scientific">Diplocarpon rosae</name>
    <dbReference type="NCBI Taxonomy" id="946125"/>
    <lineage>
        <taxon>Eukaryota</taxon>
        <taxon>Fungi</taxon>
        <taxon>Dikarya</taxon>
        <taxon>Ascomycota</taxon>
        <taxon>Pezizomycotina</taxon>
        <taxon>Leotiomycetes</taxon>
        <taxon>Helotiales</taxon>
        <taxon>Drepanopezizaceae</taxon>
        <taxon>Diplocarpon</taxon>
    </lineage>
</organism>
<evidence type="ECO:0000313" key="3">
    <source>
        <dbReference type="EMBL" id="KAK2625487.1"/>
    </source>
</evidence>
<keyword evidence="2" id="KW-0812">Transmembrane</keyword>
<feature type="compositionally biased region" description="Polar residues" evidence="1">
    <location>
        <begin position="429"/>
        <end position="440"/>
    </location>
</feature>
<feature type="region of interest" description="Disordered" evidence="1">
    <location>
        <begin position="413"/>
        <end position="453"/>
    </location>
</feature>
<name>A0AAD9WBJ0_9HELO</name>
<keyword evidence="2" id="KW-0472">Membrane</keyword>
<keyword evidence="2" id="KW-1133">Transmembrane helix</keyword>
<feature type="compositionally biased region" description="Polar residues" evidence="1">
    <location>
        <begin position="63"/>
        <end position="75"/>
    </location>
</feature>
<evidence type="ECO:0000313" key="4">
    <source>
        <dbReference type="Proteomes" id="UP001285354"/>
    </source>
</evidence>
<evidence type="ECO:0000256" key="1">
    <source>
        <dbReference type="SAM" id="MobiDB-lite"/>
    </source>
</evidence>
<evidence type="ECO:0000256" key="2">
    <source>
        <dbReference type="SAM" id="Phobius"/>
    </source>
</evidence>
<dbReference type="EMBL" id="JAUBYV010000007">
    <property type="protein sequence ID" value="KAK2625487.1"/>
    <property type="molecule type" value="Genomic_DNA"/>
</dbReference>
<dbReference type="Proteomes" id="UP001285354">
    <property type="component" value="Unassembled WGS sequence"/>
</dbReference>
<feature type="region of interest" description="Disordered" evidence="1">
    <location>
        <begin position="307"/>
        <end position="383"/>
    </location>
</feature>
<comment type="caution">
    <text evidence="3">The sequence shown here is derived from an EMBL/GenBank/DDBJ whole genome shotgun (WGS) entry which is preliminary data.</text>
</comment>
<keyword evidence="4" id="KW-1185">Reference proteome</keyword>
<sequence>MSILPDEPDDGSASPSDRQSAIPAAIQLTPAQAIGNIVSRTNELILDHREWLANLPLRNQASTSITHTRPSSSLITPPPSFDRRIVGPSPLPDPPGLRSQCSSLVASASAAATVSLASASSTAAASIASLQAALSAANVSLSSVKASAAQALGSASQQVQAALQSASVQSQSVLAVQSSANLAIASVRMSADQDVARVQSTASASILSANNALTAVQASASQAVASANSAASQARATATDALSQAQATISAIASQASATIAASRISVMDTTKFILGVTFSILGSSLLTILVFYLIIRYRRSRLQKKQEDLKTSIRRKRHASDESSGPSLSDFPFPANRTQWSRVQSEERLSRSMNRSLARERTREREGTGQWPRDGEKTSLVDKERQTWMRGADNASSLVSIEAPVSAARKSWAMGPAPRPRERLSVFPFTTNNPNNAVTSPGRRTWSPDKERDETLQSQSQTATLISTPGFQNGGLPTSARSAAGSNSNGSVMVRRNALTYDLEHPDQPPKFTTWLEESFRSVSPFPTLGGVPEQRLEQRPEPQRPIFVARQSILAEGRGVGAKPGGRGDSDGSRIGTAI</sequence>
<feature type="compositionally biased region" description="Basic and acidic residues" evidence="1">
    <location>
        <begin position="358"/>
        <end position="383"/>
    </location>
</feature>
<proteinExistence type="predicted"/>
<dbReference type="AlphaFoldDB" id="A0AAD9WBJ0"/>
<feature type="region of interest" description="Disordered" evidence="1">
    <location>
        <begin position="63"/>
        <end position="97"/>
    </location>
</feature>
<feature type="transmembrane region" description="Helical" evidence="2">
    <location>
        <begin position="273"/>
        <end position="296"/>
    </location>
</feature>
<feature type="region of interest" description="Disordered" evidence="1">
    <location>
        <begin position="559"/>
        <end position="581"/>
    </location>
</feature>
<accession>A0AAD9WBJ0</accession>
<gene>
    <name evidence="3" type="ORF">QTJ16_004799</name>
</gene>
<protein>
    <submittedName>
        <fullName evidence="3">Uncharacterized protein</fullName>
    </submittedName>
</protein>
<reference evidence="3" key="1">
    <citation type="submission" date="2023-06" db="EMBL/GenBank/DDBJ databases">
        <title>Draft genome of Marssonina rosae.</title>
        <authorList>
            <person name="Cheng Q."/>
        </authorList>
    </citation>
    <scope>NUCLEOTIDE SEQUENCE</scope>
    <source>
        <strain evidence="3">R4</strain>
    </source>
</reference>